<keyword evidence="3" id="KW-1185">Reference proteome</keyword>
<accession>A0ABN8RD93</accession>
<reference evidence="2 3" key="1">
    <citation type="submission" date="2022-05" db="EMBL/GenBank/DDBJ databases">
        <authorList>
            <consortium name="Genoscope - CEA"/>
            <person name="William W."/>
        </authorList>
    </citation>
    <scope>NUCLEOTIDE SEQUENCE [LARGE SCALE GENOMIC DNA]</scope>
</reference>
<proteinExistence type="predicted"/>
<dbReference type="Proteomes" id="UP001159405">
    <property type="component" value="Unassembled WGS sequence"/>
</dbReference>
<protein>
    <submittedName>
        <fullName evidence="2">Uncharacterized protein</fullName>
    </submittedName>
</protein>
<evidence type="ECO:0000313" key="3">
    <source>
        <dbReference type="Proteomes" id="UP001159405"/>
    </source>
</evidence>
<comment type="caution">
    <text evidence="2">The sequence shown here is derived from an EMBL/GenBank/DDBJ whole genome shotgun (WGS) entry which is preliminary data.</text>
</comment>
<feature type="non-terminal residue" evidence="2">
    <location>
        <position position="236"/>
    </location>
</feature>
<evidence type="ECO:0000256" key="1">
    <source>
        <dbReference type="SAM" id="Coils"/>
    </source>
</evidence>
<organism evidence="2 3">
    <name type="scientific">Porites lobata</name>
    <dbReference type="NCBI Taxonomy" id="104759"/>
    <lineage>
        <taxon>Eukaryota</taxon>
        <taxon>Metazoa</taxon>
        <taxon>Cnidaria</taxon>
        <taxon>Anthozoa</taxon>
        <taxon>Hexacorallia</taxon>
        <taxon>Scleractinia</taxon>
        <taxon>Fungiina</taxon>
        <taxon>Poritidae</taxon>
        <taxon>Porites</taxon>
    </lineage>
</organism>
<keyword evidence="1" id="KW-0175">Coiled coil</keyword>
<sequence length="236" mass="28117">LALQNAQALERMRLKLTATHEQEMEELRMESQKDYERTALRLSGDVETMEIEHRKALRQLKADLTEKHEKEMKELREELNVKNRQYNDLLDEVSNVRDEFALQAVQQVQEAKLEMAEDSFKKDAVIQEYEDKIHQILEQHEKQIKDLSTEYDSQIKELRDELELSKQWATNDKGKEEELLEQYEAKIKDIKQHYENEIAVLKHQNQSISQDVNEKYLSEEMEKCRSQVEELGARLQ</sequence>
<feature type="coiled-coil region" evidence="1">
    <location>
        <begin position="54"/>
        <end position="99"/>
    </location>
</feature>
<evidence type="ECO:0000313" key="2">
    <source>
        <dbReference type="EMBL" id="CAH3176208.1"/>
    </source>
</evidence>
<dbReference type="EMBL" id="CALNXK010000210">
    <property type="protein sequence ID" value="CAH3176208.1"/>
    <property type="molecule type" value="Genomic_DNA"/>
</dbReference>
<feature type="coiled-coil region" evidence="1">
    <location>
        <begin position="126"/>
        <end position="211"/>
    </location>
</feature>
<feature type="non-terminal residue" evidence="2">
    <location>
        <position position="1"/>
    </location>
</feature>
<gene>
    <name evidence="2" type="ORF">PLOB_00018007</name>
</gene>
<name>A0ABN8RD93_9CNID</name>